<gene>
    <name evidence="8" type="ORF">BN1211_3655</name>
</gene>
<dbReference type="GO" id="GO:0007010">
    <property type="term" value="P:cytoskeleton organization"/>
    <property type="evidence" value="ECO:0007669"/>
    <property type="project" value="UniProtKB-ARBA"/>
</dbReference>
<evidence type="ECO:0000259" key="7">
    <source>
        <dbReference type="PROSITE" id="PS50238"/>
    </source>
</evidence>
<dbReference type="InterPro" id="IPR008936">
    <property type="entry name" value="Rho_GTPase_activation_prot"/>
</dbReference>
<dbReference type="EMBL" id="CDQK01000004">
    <property type="protein sequence ID" value="CEP23137.1"/>
    <property type="molecule type" value="Genomic_DNA"/>
</dbReference>
<dbReference type="InterPro" id="IPR001895">
    <property type="entry name" value="RASGEF_cat_dom"/>
</dbReference>
<dbReference type="SUPFAM" id="SSF50729">
    <property type="entry name" value="PH domain-like"/>
    <property type="match status" value="1"/>
</dbReference>
<evidence type="ECO:0000259" key="4">
    <source>
        <dbReference type="PROSITE" id="PS50003"/>
    </source>
</evidence>
<evidence type="ECO:0000256" key="3">
    <source>
        <dbReference type="SAM" id="MobiDB-lite"/>
    </source>
</evidence>
<dbReference type="CDD" id="cd00159">
    <property type="entry name" value="RhoGAP"/>
    <property type="match status" value="1"/>
</dbReference>
<dbReference type="SMART" id="SM00229">
    <property type="entry name" value="RasGEFN"/>
    <property type="match status" value="1"/>
</dbReference>
<evidence type="ECO:0000313" key="8">
    <source>
        <dbReference type="EMBL" id="CEP23137.1"/>
    </source>
</evidence>
<name>A0A0H5C5Q0_CYBJN</name>
<protein>
    <submittedName>
        <fullName evidence="8">Uncharacterized protein</fullName>
    </submittedName>
</protein>
<dbReference type="InterPro" id="IPR023578">
    <property type="entry name" value="Ras_GEF_dom_sf"/>
</dbReference>
<feature type="compositionally biased region" description="Low complexity" evidence="3">
    <location>
        <begin position="57"/>
        <end position="75"/>
    </location>
</feature>
<dbReference type="PROSITE" id="PS50003">
    <property type="entry name" value="PH_DOMAIN"/>
    <property type="match status" value="1"/>
</dbReference>
<feature type="compositionally biased region" description="Polar residues" evidence="3">
    <location>
        <begin position="22"/>
        <end position="45"/>
    </location>
</feature>
<dbReference type="SUPFAM" id="SSF48350">
    <property type="entry name" value="GTPase activation domain, GAP"/>
    <property type="match status" value="1"/>
</dbReference>
<dbReference type="InterPro" id="IPR001849">
    <property type="entry name" value="PH_domain"/>
</dbReference>
<evidence type="ECO:0000256" key="1">
    <source>
        <dbReference type="ARBA" id="ARBA00022468"/>
    </source>
</evidence>
<accession>A0A0H5C5Q0</accession>
<feature type="domain" description="N-terminal Ras-GEF" evidence="6">
    <location>
        <begin position="852"/>
        <end position="1045"/>
    </location>
</feature>
<feature type="region of interest" description="Disordered" evidence="3">
    <location>
        <begin position="173"/>
        <end position="205"/>
    </location>
</feature>
<feature type="domain" description="Ras-GEF" evidence="5">
    <location>
        <begin position="429"/>
        <end position="689"/>
    </location>
</feature>
<dbReference type="InterPro" id="IPR036964">
    <property type="entry name" value="RASGEF_cat_dom_sf"/>
</dbReference>
<dbReference type="GO" id="GO:0005085">
    <property type="term" value="F:guanyl-nucleotide exchange factor activity"/>
    <property type="evidence" value="ECO:0007669"/>
    <property type="project" value="UniProtKB-KW"/>
</dbReference>
<dbReference type="InterPro" id="IPR050729">
    <property type="entry name" value="Rho-GAP"/>
</dbReference>
<evidence type="ECO:0000259" key="6">
    <source>
        <dbReference type="PROSITE" id="PS50212"/>
    </source>
</evidence>
<dbReference type="Pfam" id="PF00620">
    <property type="entry name" value="RhoGAP"/>
    <property type="match status" value="1"/>
</dbReference>
<feature type="region of interest" description="Disordered" evidence="3">
    <location>
        <begin position="57"/>
        <end position="91"/>
    </location>
</feature>
<dbReference type="CDD" id="cd06224">
    <property type="entry name" value="REM"/>
    <property type="match status" value="1"/>
</dbReference>
<keyword evidence="1" id="KW-0343">GTPase activation</keyword>
<feature type="compositionally biased region" description="Polar residues" evidence="3">
    <location>
        <begin position="1434"/>
        <end position="1443"/>
    </location>
</feature>
<dbReference type="GO" id="GO:0005096">
    <property type="term" value="F:GTPase activator activity"/>
    <property type="evidence" value="ECO:0007669"/>
    <property type="project" value="UniProtKB-KW"/>
</dbReference>
<dbReference type="CDD" id="cd00821">
    <property type="entry name" value="PH"/>
    <property type="match status" value="1"/>
</dbReference>
<dbReference type="PANTHER" id="PTHR23176:SF96">
    <property type="entry name" value="GTPASE-ACTIVATING PROTEIN BEM2_IPL2"/>
    <property type="match status" value="1"/>
</dbReference>
<dbReference type="SUPFAM" id="SSF48366">
    <property type="entry name" value="Ras GEF"/>
    <property type="match status" value="2"/>
</dbReference>
<dbReference type="GO" id="GO:0007264">
    <property type="term" value="P:small GTPase-mediated signal transduction"/>
    <property type="evidence" value="ECO:0007669"/>
    <property type="project" value="InterPro"/>
</dbReference>
<dbReference type="PROSITE" id="PS50009">
    <property type="entry name" value="RASGEF_CAT"/>
    <property type="match status" value="1"/>
</dbReference>
<dbReference type="GO" id="GO:0005933">
    <property type="term" value="C:cellular bud"/>
    <property type="evidence" value="ECO:0007669"/>
    <property type="project" value="UniProtKB-ARBA"/>
</dbReference>
<dbReference type="PROSITE" id="PS50212">
    <property type="entry name" value="RASGEF_NTER"/>
    <property type="match status" value="1"/>
</dbReference>
<dbReference type="Pfam" id="PF00618">
    <property type="entry name" value="RasGEF_N"/>
    <property type="match status" value="1"/>
</dbReference>
<dbReference type="SMART" id="SM00324">
    <property type="entry name" value="RhoGAP"/>
    <property type="match status" value="1"/>
</dbReference>
<dbReference type="PROSITE" id="PS50238">
    <property type="entry name" value="RHOGAP"/>
    <property type="match status" value="1"/>
</dbReference>
<dbReference type="InterPro" id="IPR000651">
    <property type="entry name" value="Ras-like_Gua-exchang_fac_N"/>
</dbReference>
<dbReference type="Gene3D" id="1.20.870.10">
    <property type="entry name" value="Son of sevenless (SoS) protein Chain: S domain 1"/>
    <property type="match status" value="1"/>
</dbReference>
<feature type="domain" description="PH" evidence="4">
    <location>
        <begin position="1531"/>
        <end position="1564"/>
    </location>
</feature>
<dbReference type="Proteomes" id="UP000038830">
    <property type="component" value="Unassembled WGS sequence"/>
</dbReference>
<feature type="compositionally biased region" description="Polar residues" evidence="3">
    <location>
        <begin position="76"/>
        <end position="91"/>
    </location>
</feature>
<evidence type="ECO:0000259" key="5">
    <source>
        <dbReference type="PROSITE" id="PS50009"/>
    </source>
</evidence>
<dbReference type="PANTHER" id="PTHR23176">
    <property type="entry name" value="RHO/RAC/CDC GTPASE-ACTIVATING PROTEIN"/>
    <property type="match status" value="1"/>
</dbReference>
<evidence type="ECO:0000256" key="2">
    <source>
        <dbReference type="PROSITE-ProRule" id="PRU00168"/>
    </source>
</evidence>
<dbReference type="SMART" id="SM00147">
    <property type="entry name" value="RasGEF"/>
    <property type="match status" value="1"/>
</dbReference>
<feature type="region of interest" description="Disordered" evidence="3">
    <location>
        <begin position="1"/>
        <end position="45"/>
    </location>
</feature>
<feature type="domain" description="Rho-GAP" evidence="7">
    <location>
        <begin position="1583"/>
        <end position="1765"/>
    </location>
</feature>
<keyword evidence="2" id="KW-0344">Guanine-nucleotide releasing factor</keyword>
<organism evidence="8 9">
    <name type="scientific">Cyberlindnera jadinii (strain ATCC 18201 / CBS 1600 / BCRC 20928 / JCM 3617 / NBRC 0987 / NRRL Y-1542)</name>
    <name type="common">Torula yeast</name>
    <name type="synonym">Candida utilis</name>
    <dbReference type="NCBI Taxonomy" id="983966"/>
    <lineage>
        <taxon>Eukaryota</taxon>
        <taxon>Fungi</taxon>
        <taxon>Dikarya</taxon>
        <taxon>Ascomycota</taxon>
        <taxon>Saccharomycotina</taxon>
        <taxon>Saccharomycetes</taxon>
        <taxon>Phaffomycetales</taxon>
        <taxon>Phaffomycetaceae</taxon>
        <taxon>Cyberlindnera</taxon>
    </lineage>
</organism>
<feature type="compositionally biased region" description="Basic residues" evidence="3">
    <location>
        <begin position="1"/>
        <end position="14"/>
    </location>
</feature>
<dbReference type="Gene3D" id="1.10.555.10">
    <property type="entry name" value="Rho GTPase activation protein"/>
    <property type="match status" value="1"/>
</dbReference>
<dbReference type="Gene3D" id="1.10.840.10">
    <property type="entry name" value="Ras guanine-nucleotide exchange factors catalytic domain"/>
    <property type="match status" value="1"/>
</dbReference>
<proteinExistence type="predicted"/>
<reference evidence="9" key="1">
    <citation type="journal article" date="2015" name="J. Biotechnol.">
        <title>The structure of the Cyberlindnera jadinii genome and its relation to Candida utilis analyzed by the occurrence of single nucleotide polymorphisms.</title>
        <authorList>
            <person name="Rupp O."/>
            <person name="Brinkrolf K."/>
            <person name="Buerth C."/>
            <person name="Kunigo M."/>
            <person name="Schneider J."/>
            <person name="Jaenicke S."/>
            <person name="Goesmann A."/>
            <person name="Puehler A."/>
            <person name="Jaeger K.-E."/>
            <person name="Ernst J.F."/>
        </authorList>
    </citation>
    <scope>NUCLEOTIDE SEQUENCE [LARGE SCALE GENOMIC DNA]</scope>
    <source>
        <strain evidence="9">ATCC 18201 / CBS 1600 / BCRC 20928 / JCM 3617 / NBRC 0987 / NRRL Y-1542</strain>
    </source>
</reference>
<dbReference type="Pfam" id="PF00617">
    <property type="entry name" value="RasGEF"/>
    <property type="match status" value="1"/>
</dbReference>
<dbReference type="GO" id="GO:0005938">
    <property type="term" value="C:cell cortex"/>
    <property type="evidence" value="ECO:0007669"/>
    <property type="project" value="UniProtKB-ARBA"/>
</dbReference>
<feature type="region of interest" description="Disordered" evidence="3">
    <location>
        <begin position="1434"/>
        <end position="1463"/>
    </location>
</feature>
<evidence type="ECO:0000313" key="9">
    <source>
        <dbReference type="Proteomes" id="UP000038830"/>
    </source>
</evidence>
<sequence>MMKKWSSRRSRRKSVQPEREPSSLQEVYTANAGSRSHSQLSLDSQSTLNAPIASTMVGSESHSSLQSSVSQGNSNTFGSASQTNTSKANGSTLQLSMSSLNVSSKSRPFTYENYDTTVVKTGWINKGHNITNWSNTSSDSWRIYKAVLEGPVLSLYKLPQELNIKSFDVKSSANNHNHHHDNNPNNGGITGSSCASNNNNINDNSDIHSLRQKRMSQISRSDLKASIRAQKAQLEQEDSKTDASSKKLKYLSEVYPHPDLQLSETNSITSGTLEAMCHTVLFNTLHDDKLSYNLLMVLPVFGDPKDYLRYFNAYANAFIAQGRVTRSNPGSKVVISNNTDYAVRQRLGLVVTTFIDSFPGMLLDDEISELLFILVKGLSSYDERLAHKLKIDLTHRQTYMKNLTSYKSSPYNPSGSKDLTIVENFLKLDPKHLAEQINIIDLKFNSLWNPKSDASLLYELKNLTYPRMNPLIFNYNTNIHYLGRLIVTHLFAVHDPIHGEVQRSRVLERWIEIGCIFDKMGDMVSWLAIATLICSVPILRLKKTWSLVDERLLNIISSEWAPVVFELDRRNIVCEASHRSSYHVIAPQGLGETYSKEDVVPYFGDLTVKFVPNSPLKQCEKKVQRVKISFSRWDDYLSMVTDVESLKPRPKVEDESLQSQLYNFLSNHVSLEPLTLSSVMEFSISSEPASVGAFHHDEARAPLTTGSFLPVLFTEIIPSYKIFNQKILIGAGGFAMRSDLDDTGSSDTMKLTREQQNGFIKSVKNTLGCGSNKLLVGEDLVFKPILTQNDTKKNPSLILLENPSSRRLSMISNSRFSEIALADADNDDNALANGVFAGLDSSDVLNTLIKPLNVAFNAGTFDKMVDVLVLTANVFSKKIKRSEAEKFLLKSNLLDNQYVKLKMDNGVYTSTFFATYKSFATTAQLIEALSKRFSGSKSVSISISHLNSNSDSTFPDWDKNVSSSSPELNWSFVGNVQIGVLEALSILVTDHYADFTDDLKNKQLFIDLLRLIDREIVIVWPETLAQTPDDSEVKTELSNLYAVLSTLYKKIRKSFIKRCYRPLDLFPEQLNSSVDSLCMVPLPKALGEAELFVEKLDSFVNHLASAVTTSDWIEVSEIIESQTGSSLIGFYRYKSSSNDLEKLQILNIFSWIKTLYSDKPDGLIIDRVPPTVRTLLNAHDNLEKYFKLQIVNTTISKDERIANIQAILQILSIARFRMRGAAIFDESCESEFGIASTIPSFIESAILQAIVSPESRAFQGSWYPVSGSHTSISELLTDLNTQDLSENMKSPLTPCPGWFIERLMEVSNCVPHHALIDTNLINFDKRRFTYNCVSNIMALYYTSDRESVEADNNDYGFILKSNLVILPKFNDVLETAQLENTDHSATKLFDRTLEFEIEKNMRDALKRDDLNNQQMEFKRSQLLAQASRSSAFGSNEHLSLSNDSQRRSRQTNISPSKSTGMKRLGGLLKSVRPFSISVGSGWSGSDRVVHPDELPDVNQVDLNGKLSKPYQQITLFHHKPLFVHSNIEGFFKIVSENSGEEYYFQATSNSEAQSWISALNMCKRYTYLSSDAQGLTSSKVFGVPISDVCDREGTLVPVVVEKLLSEIEKRGLDETGLYRIPGSVGNINLLKQAFDQGEEVSLNHDIHTIAGCFKAYLRDLPESLFTSVLLPEFVSSTKSGDLTQNLRVLLVQLPEHNYQVLQRLFGHLHKVVQHSDSNRMDAVNLAIVFSMSFIDGDNVGFSMGSDLGALQSILQCMIKDPDSVFAG</sequence>
<feature type="compositionally biased region" description="Polar residues" evidence="3">
    <location>
        <begin position="1450"/>
        <end position="1459"/>
    </location>
</feature>
<dbReference type="InterPro" id="IPR000198">
    <property type="entry name" value="RhoGAP_dom"/>
</dbReference>